<name>A0A075G517_9ARCH</name>
<keyword evidence="1" id="KW-1133">Transmembrane helix</keyword>
<accession>A0A075G517</accession>
<dbReference type="AlphaFoldDB" id="A0A075G517"/>
<keyword evidence="1" id="KW-0812">Transmembrane</keyword>
<feature type="domain" description="DUF1512" evidence="2">
    <location>
        <begin position="13"/>
        <end position="188"/>
    </location>
</feature>
<protein>
    <recommendedName>
        <fullName evidence="5">DUF1512 domain-containing protein</fullName>
    </recommendedName>
</protein>
<dbReference type="EMBL" id="KF900541">
    <property type="protein sequence ID" value="AIE98703.1"/>
    <property type="molecule type" value="Genomic_DNA"/>
</dbReference>
<dbReference type="Pfam" id="PF23542">
    <property type="entry name" value="DUF1512_C"/>
    <property type="match status" value="1"/>
</dbReference>
<evidence type="ECO:0000259" key="3">
    <source>
        <dbReference type="Pfam" id="PF23542"/>
    </source>
</evidence>
<dbReference type="InterPro" id="IPR056461">
    <property type="entry name" value="DUF1512_C"/>
</dbReference>
<feature type="domain" description="DUF1512" evidence="3">
    <location>
        <begin position="192"/>
        <end position="363"/>
    </location>
</feature>
<reference evidence="4" key="1">
    <citation type="journal article" date="2014" name="Genome Biol. Evol.">
        <title>Pangenome evidence for extensive interdomain horizontal transfer affecting lineage core and shell genes in uncultured planktonic thaumarchaeota and euryarchaeota.</title>
        <authorList>
            <person name="Deschamps P."/>
            <person name="Zivanovic Y."/>
            <person name="Moreira D."/>
            <person name="Rodriguez-Valera F."/>
            <person name="Lopez-Garcia P."/>
        </authorList>
    </citation>
    <scope>NUCLEOTIDE SEQUENCE</scope>
</reference>
<organism evidence="4">
    <name type="scientific">uncultured marine thaumarchaeote KM3_06_C02</name>
    <dbReference type="NCBI Taxonomy" id="1455976"/>
    <lineage>
        <taxon>Archaea</taxon>
        <taxon>Nitrososphaerota</taxon>
        <taxon>environmental samples</taxon>
    </lineage>
</organism>
<keyword evidence="1" id="KW-0472">Membrane</keyword>
<proteinExistence type="predicted"/>
<sequence length="364" mass="39971">MIMLEQISLQGILNMLHILMVTIFFLYGQKIQLTITLRRLGGMVLRLERMRDEGRYKTVETLSQFNNDKQTIEKRVDRLLNFFIISPVSLDPKGIIRKIEHQINNYDDVLKQEVVSLSPAADKNQVNTMSNLLEVSSALDMMHRIARHFYISGKNKGNILAITQLQIFLPMILDAAEAYHSALNAFCKGLTIGDGFGPLVASNLMKGNNPIEIAKDTVFGNVSIKGRKALVVKAKGPGGNVGKPGEAIKKLVESNKNISLIITVDAALKFEGEDSGEIAEGTGAAIGGPGVERYKIEGVATEHNIPLEAVIVKMSQKDAISEIKPQITEAVEKVIDRITRIIEQRTRKSDTVVIAGIGNTLGIT</sequence>
<evidence type="ECO:0000313" key="4">
    <source>
        <dbReference type="EMBL" id="AIE98703.1"/>
    </source>
</evidence>
<evidence type="ECO:0008006" key="5">
    <source>
        <dbReference type="Google" id="ProtNLM"/>
    </source>
</evidence>
<dbReference type="PIRSF" id="PIRSF016495">
    <property type="entry name" value="UCP016495"/>
    <property type="match status" value="1"/>
</dbReference>
<evidence type="ECO:0000259" key="2">
    <source>
        <dbReference type="Pfam" id="PF07431"/>
    </source>
</evidence>
<dbReference type="Pfam" id="PF07431">
    <property type="entry name" value="DUF1512"/>
    <property type="match status" value="1"/>
</dbReference>
<dbReference type="InterPro" id="IPR056460">
    <property type="entry name" value="DUF1512_N"/>
</dbReference>
<feature type="transmembrane region" description="Helical" evidence="1">
    <location>
        <begin position="12"/>
        <end position="28"/>
    </location>
</feature>
<dbReference type="InterPro" id="IPR009995">
    <property type="entry name" value="DUF1512"/>
</dbReference>
<evidence type="ECO:0000256" key="1">
    <source>
        <dbReference type="SAM" id="Phobius"/>
    </source>
</evidence>